<dbReference type="Gene3D" id="2.40.160.50">
    <property type="entry name" value="membrane protein fhac: a member of the omp85/tpsb transporter family"/>
    <property type="match status" value="1"/>
</dbReference>
<dbReference type="InterPro" id="IPR039910">
    <property type="entry name" value="D15-like"/>
</dbReference>
<dbReference type="PANTHER" id="PTHR12815">
    <property type="entry name" value="SORTING AND ASSEMBLY MACHINERY SAMM50 PROTEIN FAMILY MEMBER"/>
    <property type="match status" value="1"/>
</dbReference>
<accession>A0A9P5SNX7</accession>
<dbReference type="Proteomes" id="UP000696485">
    <property type="component" value="Unassembled WGS sequence"/>
</dbReference>
<dbReference type="PANTHER" id="PTHR12815:SF18">
    <property type="entry name" value="SORTING AND ASSEMBLY MACHINERY COMPONENT 50 HOMOLOG"/>
    <property type="match status" value="1"/>
</dbReference>
<protein>
    <recommendedName>
        <fullName evidence="6">Bacterial surface antigen (D15) domain-containing protein</fullName>
    </recommendedName>
</protein>
<dbReference type="InterPro" id="IPR000184">
    <property type="entry name" value="Bac_surfAg_D15"/>
</dbReference>
<feature type="domain" description="Bacterial surface antigen (D15)" evidence="6">
    <location>
        <begin position="149"/>
        <end position="462"/>
    </location>
</feature>
<dbReference type="Pfam" id="PF01103">
    <property type="entry name" value="Omp85"/>
    <property type="match status" value="1"/>
</dbReference>
<comment type="subcellular location">
    <subcellularLocation>
        <location evidence="1">Mitochondrion outer membrane</location>
        <topology evidence="1">Multi-pass membrane protein</topology>
    </subcellularLocation>
</comment>
<keyword evidence="4" id="KW-0812">Transmembrane</keyword>
<sequence length="463" mass="50793">MSAAQQPTQEELAAHRKKQQEFEEAAIKIQTMVDNIRHDPMTMHKITINGATKTRESFMYRILAPAFQAQSLHEVIGLSRQAVRKMERFGIFDDVKMQLDSPSDSWLRDRKDLVDLGIWVKESSRVQIKTGTEAGNAEASMYGALTVKNVFGGAETLSTSMAFGTRTSSAFQFALATPVLADPDKNLSINLFSQARNNTQWSSYEEELKGGSLKYTTLSPLGYHEFAYEGQWREICRPSEKASLSIREQCGHSLKSALTHMWVHDMRDEPLMPSTGHFIRVIQEYAGLGGDVEHLRQEVEAQVARSNDKGYILSASIKSGYLHSLNGKPSKISDRFFLGGPMSVRGFKSNGLGPREGNDSLGGDAYIAAGVSLLTPLPGLAERDSFKAHFFANAGSLVSVKPGQSAAKTVDDLTKTPSVSAGAGIVYRHPQVRIELNFALPLMAAKTDAVSKGWQLGLGISFL</sequence>
<organism evidence="7 8">
    <name type="scientific">Podila minutissima</name>
    <dbReference type="NCBI Taxonomy" id="64525"/>
    <lineage>
        <taxon>Eukaryota</taxon>
        <taxon>Fungi</taxon>
        <taxon>Fungi incertae sedis</taxon>
        <taxon>Mucoromycota</taxon>
        <taxon>Mortierellomycotina</taxon>
        <taxon>Mortierellomycetes</taxon>
        <taxon>Mortierellales</taxon>
        <taxon>Mortierellaceae</taxon>
        <taxon>Podila</taxon>
    </lineage>
</organism>
<evidence type="ECO:0000256" key="4">
    <source>
        <dbReference type="ARBA" id="ARBA00022692"/>
    </source>
</evidence>
<keyword evidence="3" id="KW-1134">Transmembrane beta strand</keyword>
<evidence type="ECO:0000256" key="1">
    <source>
        <dbReference type="ARBA" id="ARBA00004374"/>
    </source>
</evidence>
<dbReference type="AlphaFoldDB" id="A0A9P5SNX7"/>
<gene>
    <name evidence="7" type="ORF">BG006_004209</name>
</gene>
<keyword evidence="5" id="KW-0472">Membrane</keyword>
<keyword evidence="8" id="KW-1185">Reference proteome</keyword>
<proteinExistence type="inferred from homology"/>
<reference evidence="7" key="1">
    <citation type="journal article" date="2020" name="Fungal Divers.">
        <title>Resolving the Mortierellaceae phylogeny through synthesis of multi-gene phylogenetics and phylogenomics.</title>
        <authorList>
            <person name="Vandepol N."/>
            <person name="Liber J."/>
            <person name="Desiro A."/>
            <person name="Na H."/>
            <person name="Kennedy M."/>
            <person name="Barry K."/>
            <person name="Grigoriev I.V."/>
            <person name="Miller A.N."/>
            <person name="O'Donnell K."/>
            <person name="Stajich J.E."/>
            <person name="Bonito G."/>
        </authorList>
    </citation>
    <scope>NUCLEOTIDE SEQUENCE</scope>
    <source>
        <strain evidence="7">NVP1</strain>
    </source>
</reference>
<comment type="caution">
    <text evidence="7">The sequence shown here is derived from an EMBL/GenBank/DDBJ whole genome shotgun (WGS) entry which is preliminary data.</text>
</comment>
<evidence type="ECO:0000256" key="5">
    <source>
        <dbReference type="ARBA" id="ARBA00023136"/>
    </source>
</evidence>
<comment type="similarity">
    <text evidence="2">Belongs to the SAM50/omp85 family.</text>
</comment>
<dbReference type="GO" id="GO:0005741">
    <property type="term" value="C:mitochondrial outer membrane"/>
    <property type="evidence" value="ECO:0007669"/>
    <property type="project" value="UniProtKB-SubCell"/>
</dbReference>
<evidence type="ECO:0000256" key="2">
    <source>
        <dbReference type="ARBA" id="ARBA00010913"/>
    </source>
</evidence>
<name>A0A9P5SNX7_9FUNG</name>
<evidence type="ECO:0000313" key="8">
    <source>
        <dbReference type="Proteomes" id="UP000696485"/>
    </source>
</evidence>
<dbReference type="GO" id="GO:0045040">
    <property type="term" value="P:protein insertion into mitochondrial outer membrane"/>
    <property type="evidence" value="ECO:0007669"/>
    <property type="project" value="TreeGrafter"/>
</dbReference>
<evidence type="ECO:0000313" key="7">
    <source>
        <dbReference type="EMBL" id="KAF9332916.1"/>
    </source>
</evidence>
<dbReference type="EMBL" id="JAAAUY010000232">
    <property type="protein sequence ID" value="KAF9332916.1"/>
    <property type="molecule type" value="Genomic_DNA"/>
</dbReference>
<evidence type="ECO:0000256" key="3">
    <source>
        <dbReference type="ARBA" id="ARBA00022452"/>
    </source>
</evidence>
<evidence type="ECO:0000259" key="6">
    <source>
        <dbReference type="Pfam" id="PF01103"/>
    </source>
</evidence>